<dbReference type="InterPro" id="IPR038332">
    <property type="entry name" value="PPE_sf"/>
</dbReference>
<protein>
    <submittedName>
        <fullName evidence="3">PPE domain-containing protein</fullName>
    </submittedName>
</protein>
<dbReference type="RefSeq" id="WP_149656610.1">
    <property type="nucleotide sequence ID" value="NZ_VTZN01000411.1"/>
</dbReference>
<comment type="similarity">
    <text evidence="1">Belongs to the mycobacterial PPE family.</text>
</comment>
<reference evidence="3 4" key="1">
    <citation type="submission" date="2019-09" db="EMBL/GenBank/DDBJ databases">
        <title>Report of infection by Mycobacterium simiae a patient suffering from pulmonary tuberculosis.</title>
        <authorList>
            <person name="Mohanty P.S."/>
            <person name="Bansal A.K."/>
            <person name="Singh H."/>
            <person name="Sharma S."/>
            <person name="Patil S.A."/>
            <person name="Upadhaya P."/>
            <person name="Singh P.K."/>
            <person name="Kumar D."/>
            <person name="Kumar S."/>
            <person name="Singh R.K."/>
            <person name="Chaudhary B."/>
        </authorList>
    </citation>
    <scope>NUCLEOTIDE SEQUENCE [LARGE SCALE GENOMIC DNA]</scope>
    <source>
        <strain evidence="3 4">JAL-560-SIM</strain>
    </source>
</reference>
<dbReference type="InterPro" id="IPR000030">
    <property type="entry name" value="PPE_dom"/>
</dbReference>
<dbReference type="AlphaFoldDB" id="A0A5B1B2M6"/>
<comment type="caution">
    <text evidence="3">The sequence shown here is derived from an EMBL/GenBank/DDBJ whole genome shotgun (WGS) entry which is preliminary data.</text>
</comment>
<evidence type="ECO:0000256" key="1">
    <source>
        <dbReference type="ARBA" id="ARBA00010652"/>
    </source>
</evidence>
<dbReference type="Pfam" id="PF00823">
    <property type="entry name" value="PPE"/>
    <property type="match status" value="1"/>
</dbReference>
<feature type="domain" description="PPE" evidence="2">
    <location>
        <begin position="6"/>
        <end position="80"/>
    </location>
</feature>
<evidence type="ECO:0000313" key="3">
    <source>
        <dbReference type="EMBL" id="KAA1242668.1"/>
    </source>
</evidence>
<dbReference type="OrthoDB" id="4753752at2"/>
<dbReference type="GO" id="GO:0052572">
    <property type="term" value="P:response to host immune response"/>
    <property type="evidence" value="ECO:0007669"/>
    <property type="project" value="TreeGrafter"/>
</dbReference>
<dbReference type="Gene3D" id="1.20.1260.20">
    <property type="entry name" value="PPE superfamily"/>
    <property type="match status" value="1"/>
</dbReference>
<proteinExistence type="inferred from homology"/>
<feature type="non-terminal residue" evidence="3">
    <location>
        <position position="80"/>
    </location>
</feature>
<dbReference type="Proteomes" id="UP000324701">
    <property type="component" value="Unassembled WGS sequence"/>
</dbReference>
<accession>A0A5B1B2M6</accession>
<dbReference type="PANTHER" id="PTHR46766">
    <property type="entry name" value="GLUTAMINE-RICH PROTEIN 2"/>
    <property type="match status" value="1"/>
</dbReference>
<dbReference type="PANTHER" id="PTHR46766:SF1">
    <property type="entry name" value="GLUTAMINE-RICH PROTEIN 2"/>
    <property type="match status" value="1"/>
</dbReference>
<keyword evidence="4" id="KW-1185">Reference proteome</keyword>
<dbReference type="EMBL" id="VTZN01000411">
    <property type="protein sequence ID" value="KAA1242668.1"/>
    <property type="molecule type" value="Genomic_DNA"/>
</dbReference>
<dbReference type="SUPFAM" id="SSF140459">
    <property type="entry name" value="PE/PPE dimer-like"/>
    <property type="match status" value="1"/>
</dbReference>
<evidence type="ECO:0000313" key="4">
    <source>
        <dbReference type="Proteomes" id="UP000324701"/>
    </source>
</evidence>
<evidence type="ECO:0000259" key="2">
    <source>
        <dbReference type="Pfam" id="PF00823"/>
    </source>
</evidence>
<organism evidence="3 4">
    <name type="scientific">Mycobacterium simiae</name>
    <name type="common">Mycobacterium habana</name>
    <dbReference type="NCBI Taxonomy" id="1784"/>
    <lineage>
        <taxon>Bacteria</taxon>
        <taxon>Bacillati</taxon>
        <taxon>Actinomycetota</taxon>
        <taxon>Actinomycetes</taxon>
        <taxon>Mycobacteriales</taxon>
        <taxon>Mycobacteriaceae</taxon>
        <taxon>Mycobacterium</taxon>
        <taxon>Mycobacterium simiae complex</taxon>
    </lineage>
</organism>
<sequence length="80" mass="7875">MADYEVPPEINSGRMYAGPGSASLLASAGAWQALATELGSAGAAFGAVVSELAAGSWLGPSSVSMALAAAPYVVWMIATA</sequence>
<gene>
    <name evidence="3" type="ORF">F0Q45_26145</name>
</gene>
<name>A0A5B1B2M6_MYCSI</name>